<gene>
    <name evidence="1" type="ORF">RchiOBHm_Chr1g0340101</name>
</gene>
<comment type="caution">
    <text evidence="1">The sequence shown here is derived from an EMBL/GenBank/DDBJ whole genome shotgun (WGS) entry which is preliminary data.</text>
</comment>
<dbReference type="PANTHER" id="PTHR47543">
    <property type="entry name" value="OS08G0169600 PROTEIN"/>
    <property type="match status" value="1"/>
</dbReference>
<protein>
    <submittedName>
        <fullName evidence="1">Putative RNA polymerase II transcription factor SIII, subunit A</fullName>
    </submittedName>
</protein>
<dbReference type="GO" id="GO:0070449">
    <property type="term" value="C:elongin complex"/>
    <property type="evidence" value="ECO:0007669"/>
    <property type="project" value="InterPro"/>
</dbReference>
<proteinExistence type="predicted"/>
<dbReference type="Gramene" id="PRQ56691">
    <property type="protein sequence ID" value="PRQ56691"/>
    <property type="gene ID" value="RchiOBHm_Chr1g0340101"/>
</dbReference>
<dbReference type="AlphaFoldDB" id="A0A2P6SDC8"/>
<dbReference type="STRING" id="74649.A0A2P6SDC8"/>
<organism evidence="1 2">
    <name type="scientific">Rosa chinensis</name>
    <name type="common">China rose</name>
    <dbReference type="NCBI Taxonomy" id="74649"/>
    <lineage>
        <taxon>Eukaryota</taxon>
        <taxon>Viridiplantae</taxon>
        <taxon>Streptophyta</taxon>
        <taxon>Embryophyta</taxon>
        <taxon>Tracheophyta</taxon>
        <taxon>Spermatophyta</taxon>
        <taxon>Magnoliopsida</taxon>
        <taxon>eudicotyledons</taxon>
        <taxon>Gunneridae</taxon>
        <taxon>Pentapetalae</taxon>
        <taxon>rosids</taxon>
        <taxon>fabids</taxon>
        <taxon>Rosales</taxon>
        <taxon>Rosaceae</taxon>
        <taxon>Rosoideae</taxon>
        <taxon>Rosoideae incertae sedis</taxon>
        <taxon>Rosa</taxon>
    </lineage>
</organism>
<dbReference type="EMBL" id="PDCK01000039">
    <property type="protein sequence ID" value="PRQ56691.1"/>
    <property type="molecule type" value="Genomic_DNA"/>
</dbReference>
<dbReference type="GO" id="GO:0006368">
    <property type="term" value="P:transcription elongation by RNA polymerase II"/>
    <property type="evidence" value="ECO:0007669"/>
    <property type="project" value="InterPro"/>
</dbReference>
<evidence type="ECO:0000313" key="2">
    <source>
        <dbReference type="Proteomes" id="UP000238479"/>
    </source>
</evidence>
<dbReference type="InterPro" id="IPR010684">
    <property type="entry name" value="RNA_pol_II_trans_fac_SIII_A"/>
</dbReference>
<dbReference type="Pfam" id="PF06881">
    <property type="entry name" value="Elongin_A"/>
    <property type="match status" value="1"/>
</dbReference>
<accession>A0A2P6SDC8</accession>
<reference evidence="1 2" key="1">
    <citation type="journal article" date="2018" name="Nat. Genet.">
        <title>The Rosa genome provides new insights in the design of modern roses.</title>
        <authorList>
            <person name="Bendahmane M."/>
        </authorList>
    </citation>
    <scope>NUCLEOTIDE SEQUENCE [LARGE SCALE GENOMIC DNA]</scope>
    <source>
        <strain evidence="2">cv. Old Blush</strain>
    </source>
</reference>
<dbReference type="PANTHER" id="PTHR47543:SF2">
    <property type="entry name" value="RNA POLYMERASE II TRANSCRIPTION FACTOR SIII SUBUNIT A"/>
    <property type="match status" value="1"/>
</dbReference>
<keyword evidence="2" id="KW-1185">Reference proteome</keyword>
<sequence>MDQANTDDQKGKALSFADVSTAIDNRRFLGDVSDMDLDLLEHILPHCSKKQLIHIEMSTKDRDLSPVTDTLWKSFYEKEFGIESTNSVSEIMKEWNLKFKWSELYREKSKRVKKDEKKEDDRKLSWQVRVCKKVSPSSIDKRNWPKSKLMKKIVKD</sequence>
<evidence type="ECO:0000313" key="1">
    <source>
        <dbReference type="EMBL" id="PRQ56691.1"/>
    </source>
</evidence>
<dbReference type="Proteomes" id="UP000238479">
    <property type="component" value="Chromosome 1"/>
</dbReference>
<dbReference type="Gene3D" id="6.10.250.3180">
    <property type="match status" value="1"/>
</dbReference>
<name>A0A2P6SDC8_ROSCH</name>